<evidence type="ECO:0000313" key="2">
    <source>
        <dbReference type="EMBL" id="ADH68910.1"/>
    </source>
</evidence>
<reference evidence="2 3" key="1">
    <citation type="journal article" date="2010" name="Stand. Genomic Sci.">
        <title>Complete genome sequence of Nocardiopsis dassonvillei type strain (IMRU 509).</title>
        <authorList>
            <person name="Sun H."/>
            <person name="Lapidus A."/>
            <person name="Nolan M."/>
            <person name="Lucas S."/>
            <person name="Del Rio T.G."/>
            <person name="Tice H."/>
            <person name="Cheng J.F."/>
            <person name="Tapia R."/>
            <person name="Han C."/>
            <person name="Goodwin L."/>
            <person name="Pitluck S."/>
            <person name="Pagani I."/>
            <person name="Ivanova N."/>
            <person name="Mavromatis K."/>
            <person name="Mikhailova N."/>
            <person name="Pati A."/>
            <person name="Chen A."/>
            <person name="Palaniappan K."/>
            <person name="Land M."/>
            <person name="Hauser L."/>
            <person name="Chang Y.J."/>
            <person name="Jeffries C.D."/>
            <person name="Djao O.D."/>
            <person name="Rohde M."/>
            <person name="Sikorski J."/>
            <person name="Goker M."/>
            <person name="Woyke T."/>
            <person name="Bristow J."/>
            <person name="Eisen J.A."/>
            <person name="Markowitz V."/>
            <person name="Hugenholtz P."/>
            <person name="Kyrpides N.C."/>
            <person name="Klenk H.P."/>
        </authorList>
    </citation>
    <scope>NUCLEOTIDE SEQUENCE [LARGE SCALE GENOMIC DNA]</scope>
    <source>
        <strain evidence="3">ATCC 23218 / DSM 43111 / CIP 107115 / JCM 7437 / KCTC 9190 / NBRC 14626 / NCTC 10488 / NRRL B-5397 / IMRU 509</strain>
    </source>
</reference>
<organism evidence="2 3">
    <name type="scientific">Nocardiopsis dassonvillei (strain ATCC 23218 / DSM 43111 / CIP 107115 / JCM 7437 / KCTC 9190 / NBRC 14626 / NCTC 10488 / NRRL B-5397 / IMRU 509)</name>
    <name type="common">Actinomadura dassonvillei</name>
    <dbReference type="NCBI Taxonomy" id="446468"/>
    <lineage>
        <taxon>Bacteria</taxon>
        <taxon>Bacillati</taxon>
        <taxon>Actinomycetota</taxon>
        <taxon>Actinomycetes</taxon>
        <taxon>Streptosporangiales</taxon>
        <taxon>Nocardiopsidaceae</taxon>
        <taxon>Nocardiopsis</taxon>
    </lineage>
</organism>
<dbReference type="KEGG" id="nda:Ndas_3509"/>
<feature type="compositionally biased region" description="Basic and acidic residues" evidence="1">
    <location>
        <begin position="67"/>
        <end position="82"/>
    </location>
</feature>
<feature type="region of interest" description="Disordered" evidence="1">
    <location>
        <begin position="45"/>
        <end position="91"/>
    </location>
</feature>
<protein>
    <submittedName>
        <fullName evidence="2">Uncharacterized protein</fullName>
    </submittedName>
</protein>
<accession>D7B4B5</accession>
<evidence type="ECO:0000256" key="1">
    <source>
        <dbReference type="SAM" id="MobiDB-lite"/>
    </source>
</evidence>
<dbReference type="RefSeq" id="WP_013154517.1">
    <property type="nucleotide sequence ID" value="NC_014210.1"/>
</dbReference>
<dbReference type="Proteomes" id="UP000002219">
    <property type="component" value="Chromosome 1"/>
</dbReference>
<evidence type="ECO:0000313" key="3">
    <source>
        <dbReference type="Proteomes" id="UP000002219"/>
    </source>
</evidence>
<dbReference type="AlphaFoldDB" id="D7B4B5"/>
<dbReference type="HOGENOM" id="CLU_2423977_0_0_11"/>
<sequence>MNRATHHDAPLGVVAAALPASASTMPPGAVPGVPRTAPPAALPETVAAASLTASPTMPPEVPTGRTPHPDQFEEDPRHHEADPGDGGGGAA</sequence>
<proteinExistence type="predicted"/>
<dbReference type="GeneID" id="91486064"/>
<name>D7B4B5_NOCDD</name>
<dbReference type="EMBL" id="CP002040">
    <property type="protein sequence ID" value="ADH68910.1"/>
    <property type="molecule type" value="Genomic_DNA"/>
</dbReference>
<gene>
    <name evidence="2" type="ordered locus">Ndas_3509</name>
</gene>
<dbReference type="STRING" id="446468.Ndas_3509"/>
<keyword evidence="3" id="KW-1185">Reference proteome</keyword>